<dbReference type="Pfam" id="PF12265">
    <property type="entry name" value="CAF1C_H4-bd"/>
    <property type="match status" value="1"/>
</dbReference>
<evidence type="ECO:0000313" key="8">
    <source>
        <dbReference type="Proteomes" id="UP000751190"/>
    </source>
</evidence>
<evidence type="ECO:0000256" key="5">
    <source>
        <dbReference type="SAM" id="MobiDB-lite"/>
    </source>
</evidence>
<dbReference type="SUPFAM" id="SSF50978">
    <property type="entry name" value="WD40 repeat-like"/>
    <property type="match status" value="1"/>
</dbReference>
<feature type="repeat" description="WD" evidence="4">
    <location>
        <begin position="397"/>
        <end position="431"/>
    </location>
</feature>
<evidence type="ECO:0000313" key="7">
    <source>
        <dbReference type="EMBL" id="KAG8470286.1"/>
    </source>
</evidence>
<dbReference type="Proteomes" id="UP000751190">
    <property type="component" value="Unassembled WGS sequence"/>
</dbReference>
<dbReference type="InterPro" id="IPR020472">
    <property type="entry name" value="WD40_PAC1"/>
</dbReference>
<dbReference type="InterPro" id="IPR036322">
    <property type="entry name" value="WD40_repeat_dom_sf"/>
</dbReference>
<proteinExistence type="predicted"/>
<feature type="domain" description="Histone-binding protein RBBP4-like N-terminal" evidence="6">
    <location>
        <begin position="94"/>
        <end position="160"/>
    </location>
</feature>
<dbReference type="PROSITE" id="PS50294">
    <property type="entry name" value="WD_REPEATS_REGION"/>
    <property type="match status" value="3"/>
</dbReference>
<organism evidence="7 8">
    <name type="scientific">Diacronema lutheri</name>
    <name type="common">Unicellular marine alga</name>
    <name type="synonym">Monochrysis lutheri</name>
    <dbReference type="NCBI Taxonomy" id="2081491"/>
    <lineage>
        <taxon>Eukaryota</taxon>
        <taxon>Haptista</taxon>
        <taxon>Haptophyta</taxon>
        <taxon>Pavlovophyceae</taxon>
        <taxon>Pavlovales</taxon>
        <taxon>Pavlovaceae</taxon>
        <taxon>Diacronema</taxon>
    </lineage>
</organism>
<dbReference type="PROSITE" id="PS50082">
    <property type="entry name" value="WD_REPEATS_2"/>
    <property type="match status" value="3"/>
</dbReference>
<dbReference type="InterPro" id="IPR051972">
    <property type="entry name" value="Glutamate-rich_WD_repeat"/>
</dbReference>
<dbReference type="SMART" id="SM00320">
    <property type="entry name" value="WD40"/>
    <property type="match status" value="5"/>
</dbReference>
<feature type="region of interest" description="Disordered" evidence="5">
    <location>
        <begin position="165"/>
        <end position="189"/>
    </location>
</feature>
<evidence type="ECO:0000256" key="4">
    <source>
        <dbReference type="PROSITE-ProRule" id="PRU00221"/>
    </source>
</evidence>
<dbReference type="AlphaFoldDB" id="A0A8J6CGN2"/>
<dbReference type="EMBL" id="JAGTXO010000001">
    <property type="protein sequence ID" value="KAG8470286.1"/>
    <property type="molecule type" value="Genomic_DNA"/>
</dbReference>
<feature type="repeat" description="WD" evidence="4">
    <location>
        <begin position="307"/>
        <end position="342"/>
    </location>
</feature>
<protein>
    <recommendedName>
        <fullName evidence="3">Glutamate-rich WD repeat-containing protein 1</fullName>
    </recommendedName>
</protein>
<dbReference type="InterPro" id="IPR001680">
    <property type="entry name" value="WD40_rpt"/>
</dbReference>
<feature type="repeat" description="WD" evidence="4">
    <location>
        <begin position="351"/>
        <end position="387"/>
    </location>
</feature>
<keyword evidence="2" id="KW-0677">Repeat</keyword>
<evidence type="ECO:0000256" key="1">
    <source>
        <dbReference type="ARBA" id="ARBA00022574"/>
    </source>
</evidence>
<feature type="region of interest" description="Disordered" evidence="5">
    <location>
        <begin position="1"/>
        <end position="82"/>
    </location>
</feature>
<sequence length="494" mass="53853">MSAPKKGRGDGGKPMDVAEAPELELRLKADLEYEDEAEDEFEEEEIVAYGDESDDSDREAAAAPPPLDDDAAQANGDGAETRVWRAGVDQLAPDEELEFDPSAYDVMHSFHSDWPCLTFAIVPDQLGSGRTKAPFSAALVAGTQASQPSDNKLLVMKVSKLPRIRHERDDDDMDDDDDDDDDEAEEEPVMEHRAVRHEGTVNRLCLMPQQPAICATWSDTGKVHLWNLDAMYGSLGLGAPGAAAPQRAKPLPEVRPLFSFGGHSAEGFAVDFSKVEAGRLATGDCDSKICVWNASADGRWTVDEQPYTGHSSSVEDIRWSPVEATVFASCSADGTIGIWDVRKRTGSALSVKAHETDANVISWNGGVSYLLVSGADDGCFKIWDLRSFRAGSPVASFAWHKAPITSLEWNPNEHSSLAVSGADNQLTLWDMALEDDPEAQQAAVGRDDLADIPPQLYFVHQGQTNMKELHWHAQMPGMVLSTAEDGFHMFRPAN</sequence>
<feature type="compositionally biased region" description="Acidic residues" evidence="5">
    <location>
        <begin position="169"/>
        <end position="188"/>
    </location>
</feature>
<dbReference type="GO" id="GO:0042254">
    <property type="term" value="P:ribosome biogenesis"/>
    <property type="evidence" value="ECO:0007669"/>
    <property type="project" value="TreeGrafter"/>
</dbReference>
<keyword evidence="1 4" id="KW-0853">WD repeat</keyword>
<dbReference type="PANTHER" id="PTHR45903">
    <property type="entry name" value="GLUTAMATE-RICH WD REPEAT-CONTAINING PROTEIN 1"/>
    <property type="match status" value="1"/>
</dbReference>
<dbReference type="InterPro" id="IPR015943">
    <property type="entry name" value="WD40/YVTN_repeat-like_dom_sf"/>
</dbReference>
<dbReference type="Gene3D" id="2.130.10.10">
    <property type="entry name" value="YVTN repeat-like/Quinoprotein amine dehydrogenase"/>
    <property type="match status" value="1"/>
</dbReference>
<accession>A0A8J6CGN2</accession>
<evidence type="ECO:0000256" key="2">
    <source>
        <dbReference type="ARBA" id="ARBA00022737"/>
    </source>
</evidence>
<reference evidence="7" key="1">
    <citation type="submission" date="2021-05" db="EMBL/GenBank/DDBJ databases">
        <title>The genome of the haptophyte Pavlova lutheri (Diacronema luteri, Pavlovales) - a model for lipid biosynthesis in eukaryotic algae.</title>
        <authorList>
            <person name="Hulatt C.J."/>
            <person name="Posewitz M.C."/>
        </authorList>
    </citation>
    <scope>NUCLEOTIDE SEQUENCE</scope>
    <source>
        <strain evidence="7">NIVA-4/92</strain>
    </source>
</reference>
<evidence type="ECO:0000259" key="6">
    <source>
        <dbReference type="Pfam" id="PF12265"/>
    </source>
</evidence>
<comment type="caution">
    <text evidence="7">The sequence shown here is derived from an EMBL/GenBank/DDBJ whole genome shotgun (WGS) entry which is preliminary data.</text>
</comment>
<gene>
    <name evidence="7" type="ORF">KFE25_008707</name>
</gene>
<dbReference type="InterPro" id="IPR022052">
    <property type="entry name" value="Histone-bd_RBBP4-like_N"/>
</dbReference>
<dbReference type="OMA" id="RHWKPNA"/>
<dbReference type="OrthoDB" id="2161379at2759"/>
<evidence type="ECO:0000256" key="3">
    <source>
        <dbReference type="ARBA" id="ARBA00040876"/>
    </source>
</evidence>
<feature type="compositionally biased region" description="Acidic residues" evidence="5">
    <location>
        <begin position="32"/>
        <end position="57"/>
    </location>
</feature>
<keyword evidence="8" id="KW-1185">Reference proteome</keyword>
<name>A0A8J6CGN2_DIALT</name>
<dbReference type="GO" id="GO:0005730">
    <property type="term" value="C:nucleolus"/>
    <property type="evidence" value="ECO:0007669"/>
    <property type="project" value="TreeGrafter"/>
</dbReference>
<dbReference type="PRINTS" id="PR00320">
    <property type="entry name" value="GPROTEINBRPT"/>
</dbReference>
<dbReference type="Pfam" id="PF00400">
    <property type="entry name" value="WD40"/>
    <property type="match status" value="3"/>
</dbReference>
<dbReference type="PANTHER" id="PTHR45903:SF1">
    <property type="entry name" value="GLUTAMATE-RICH WD REPEAT-CONTAINING PROTEIN 1"/>
    <property type="match status" value="1"/>
</dbReference>